<name>A0A8J7LB41_9NOST</name>
<dbReference type="InterPro" id="IPR036108">
    <property type="entry name" value="4pyrrol_syn_uPrphyn_synt_sf"/>
</dbReference>
<dbReference type="Gene3D" id="3.40.50.10090">
    <property type="match status" value="2"/>
</dbReference>
<protein>
    <submittedName>
        <fullName evidence="2">Uroporphyrinogen-III synthase</fullName>
    </submittedName>
</protein>
<dbReference type="InterPro" id="IPR003754">
    <property type="entry name" value="4pyrrol_synth_uPrphyn_synth"/>
</dbReference>
<dbReference type="PANTHER" id="PTHR38020">
    <property type="entry name" value="UROPORPHYRINOGEN-III SYNTHASE"/>
    <property type="match status" value="1"/>
</dbReference>
<dbReference type="Proteomes" id="UP000632766">
    <property type="component" value="Unassembled WGS sequence"/>
</dbReference>
<evidence type="ECO:0000313" key="3">
    <source>
        <dbReference type="Proteomes" id="UP000632766"/>
    </source>
</evidence>
<dbReference type="GO" id="GO:0033014">
    <property type="term" value="P:tetrapyrrole biosynthetic process"/>
    <property type="evidence" value="ECO:0007669"/>
    <property type="project" value="InterPro"/>
</dbReference>
<accession>A0A8J7LB41</accession>
<proteinExistence type="predicted"/>
<sequence>MYLNSRELETNVLSLSSKLPLYGKRILVTAPRNYALRLSEKIIQKGGLPILLPAIETCYLANYTELDTALSKIDTFDWIAFTSRNGITAFFHRMHDLGIPTSVLQNCQLSALGKDSESLLSFCNKIDLIPAESSPRGIVSELAKIPHISQQKVLIPAPEFVGIPEPNVIPNLVSDLQKLGMEVTRVPTYLTQCLDKNIYAVELNLIRQGMIDIIAFSSTAEIESFLRMVNSPSDYQDCLIACFGPYTAANAQKLGINVSIMSKDYSSFEGFADAIAEFFTLPSK</sequence>
<comment type="caution">
    <text evidence="2">The sequence shown here is derived from an EMBL/GenBank/DDBJ whole genome shotgun (WGS) entry which is preliminary data.</text>
</comment>
<organism evidence="2 3">
    <name type="scientific">Amazonocrinis nigriterrae CENA67</name>
    <dbReference type="NCBI Taxonomy" id="2794033"/>
    <lineage>
        <taxon>Bacteria</taxon>
        <taxon>Bacillati</taxon>
        <taxon>Cyanobacteriota</taxon>
        <taxon>Cyanophyceae</taxon>
        <taxon>Nostocales</taxon>
        <taxon>Nostocaceae</taxon>
        <taxon>Amazonocrinis</taxon>
        <taxon>Amazonocrinis nigriterrae</taxon>
    </lineage>
</organism>
<reference evidence="2 3" key="1">
    <citation type="journal article" date="2021" name="Int. J. Syst. Evol. Microbiol.">
        <title>Amazonocrinis nigriterrae gen. nov., sp. nov., Atlanticothrix silvestris gen. nov., sp. nov. and Dendronalium phyllosphericum gen. nov., sp. nov., nostocacean cyanobacteria from Brazilian environments.</title>
        <authorList>
            <person name="Alvarenga D.O."/>
            <person name="Andreote A.P.D."/>
            <person name="Branco L.H.Z."/>
            <person name="Delbaje E."/>
            <person name="Cruz R.B."/>
            <person name="Varani A.M."/>
            <person name="Fiore M.F."/>
        </authorList>
    </citation>
    <scope>NUCLEOTIDE SEQUENCE [LARGE SCALE GENOMIC DNA]</scope>
    <source>
        <strain evidence="2 3">CENA67</strain>
    </source>
</reference>
<evidence type="ECO:0000259" key="1">
    <source>
        <dbReference type="Pfam" id="PF02602"/>
    </source>
</evidence>
<feature type="domain" description="Tetrapyrrole biosynthesis uroporphyrinogen III synthase" evidence="1">
    <location>
        <begin position="38"/>
        <end position="266"/>
    </location>
</feature>
<dbReference type="CDD" id="cd06578">
    <property type="entry name" value="HemD"/>
    <property type="match status" value="1"/>
</dbReference>
<dbReference type="RefSeq" id="WP_198127190.1">
    <property type="nucleotide sequence ID" value="NZ_JAECZC010000060.1"/>
</dbReference>
<dbReference type="Pfam" id="PF02602">
    <property type="entry name" value="HEM4"/>
    <property type="match status" value="1"/>
</dbReference>
<keyword evidence="3" id="KW-1185">Reference proteome</keyword>
<gene>
    <name evidence="2" type="ORF">I8748_24980</name>
</gene>
<dbReference type="AlphaFoldDB" id="A0A8J7LB41"/>
<dbReference type="EMBL" id="JAECZC010000060">
    <property type="protein sequence ID" value="MBH8565390.1"/>
    <property type="molecule type" value="Genomic_DNA"/>
</dbReference>
<evidence type="ECO:0000313" key="2">
    <source>
        <dbReference type="EMBL" id="MBH8565390.1"/>
    </source>
</evidence>
<dbReference type="SUPFAM" id="SSF69618">
    <property type="entry name" value="HemD-like"/>
    <property type="match status" value="1"/>
</dbReference>
<dbReference type="GO" id="GO:0004852">
    <property type="term" value="F:uroporphyrinogen-III synthase activity"/>
    <property type="evidence" value="ECO:0007669"/>
    <property type="project" value="InterPro"/>
</dbReference>
<dbReference type="PANTHER" id="PTHR38020:SF1">
    <property type="entry name" value="UROPORPHYRINOGEN-III SYNTHASE"/>
    <property type="match status" value="1"/>
</dbReference>